<gene>
    <name evidence="1" type="ORF">METZ01_LOCUS79879</name>
</gene>
<name>A0A381UFP5_9ZZZZ</name>
<sequence length="29" mass="3317">GVFLAEEIIQNPGAQFDIKIMERLKETII</sequence>
<protein>
    <submittedName>
        <fullName evidence="1">Uncharacterized protein</fullName>
    </submittedName>
</protein>
<proteinExistence type="predicted"/>
<accession>A0A381UFP5</accession>
<reference evidence="1" key="1">
    <citation type="submission" date="2018-05" db="EMBL/GenBank/DDBJ databases">
        <authorList>
            <person name="Lanie J.A."/>
            <person name="Ng W.-L."/>
            <person name="Kazmierczak K.M."/>
            <person name="Andrzejewski T.M."/>
            <person name="Davidsen T.M."/>
            <person name="Wayne K.J."/>
            <person name="Tettelin H."/>
            <person name="Glass J.I."/>
            <person name="Rusch D."/>
            <person name="Podicherti R."/>
            <person name="Tsui H.-C.T."/>
            <person name="Winkler M.E."/>
        </authorList>
    </citation>
    <scope>NUCLEOTIDE SEQUENCE</scope>
</reference>
<dbReference type="AlphaFoldDB" id="A0A381UFP5"/>
<evidence type="ECO:0000313" key="1">
    <source>
        <dbReference type="EMBL" id="SVA27025.1"/>
    </source>
</evidence>
<feature type="non-terminal residue" evidence="1">
    <location>
        <position position="1"/>
    </location>
</feature>
<dbReference type="EMBL" id="UINC01006354">
    <property type="protein sequence ID" value="SVA27025.1"/>
    <property type="molecule type" value="Genomic_DNA"/>
</dbReference>
<organism evidence="1">
    <name type="scientific">marine metagenome</name>
    <dbReference type="NCBI Taxonomy" id="408172"/>
    <lineage>
        <taxon>unclassified sequences</taxon>
        <taxon>metagenomes</taxon>
        <taxon>ecological metagenomes</taxon>
    </lineage>
</organism>